<proteinExistence type="predicted"/>
<evidence type="ECO:0000313" key="3">
    <source>
        <dbReference type="Proteomes" id="UP001221898"/>
    </source>
</evidence>
<dbReference type="Proteomes" id="UP001221898">
    <property type="component" value="Unassembled WGS sequence"/>
</dbReference>
<protein>
    <submittedName>
        <fullName evidence="2">Uncharacterized protein</fullName>
    </submittedName>
</protein>
<dbReference type="EMBL" id="JAINUG010000087">
    <property type="protein sequence ID" value="KAJ8398921.1"/>
    <property type="molecule type" value="Genomic_DNA"/>
</dbReference>
<feature type="compositionally biased region" description="Basic and acidic residues" evidence="1">
    <location>
        <begin position="22"/>
        <end position="54"/>
    </location>
</feature>
<reference evidence="2" key="1">
    <citation type="journal article" date="2023" name="Science">
        <title>Genome structures resolve the early diversification of teleost fishes.</title>
        <authorList>
            <person name="Parey E."/>
            <person name="Louis A."/>
            <person name="Montfort J."/>
            <person name="Bouchez O."/>
            <person name="Roques C."/>
            <person name="Iampietro C."/>
            <person name="Lluch J."/>
            <person name="Castinel A."/>
            <person name="Donnadieu C."/>
            <person name="Desvignes T."/>
            <person name="Floi Bucao C."/>
            <person name="Jouanno E."/>
            <person name="Wen M."/>
            <person name="Mejri S."/>
            <person name="Dirks R."/>
            <person name="Jansen H."/>
            <person name="Henkel C."/>
            <person name="Chen W.J."/>
            <person name="Zahm M."/>
            <person name="Cabau C."/>
            <person name="Klopp C."/>
            <person name="Thompson A.W."/>
            <person name="Robinson-Rechavi M."/>
            <person name="Braasch I."/>
            <person name="Lecointre G."/>
            <person name="Bobe J."/>
            <person name="Postlethwait J.H."/>
            <person name="Berthelot C."/>
            <person name="Roest Crollius H."/>
            <person name="Guiguen Y."/>
        </authorList>
    </citation>
    <scope>NUCLEOTIDE SEQUENCE</scope>
    <source>
        <strain evidence="2">NC1722</strain>
    </source>
</reference>
<organism evidence="2 3">
    <name type="scientific">Aldrovandia affinis</name>
    <dbReference type="NCBI Taxonomy" id="143900"/>
    <lineage>
        <taxon>Eukaryota</taxon>
        <taxon>Metazoa</taxon>
        <taxon>Chordata</taxon>
        <taxon>Craniata</taxon>
        <taxon>Vertebrata</taxon>
        <taxon>Euteleostomi</taxon>
        <taxon>Actinopterygii</taxon>
        <taxon>Neopterygii</taxon>
        <taxon>Teleostei</taxon>
        <taxon>Notacanthiformes</taxon>
        <taxon>Halosauridae</taxon>
        <taxon>Aldrovandia</taxon>
    </lineage>
</organism>
<comment type="caution">
    <text evidence="2">The sequence shown here is derived from an EMBL/GenBank/DDBJ whole genome shotgun (WGS) entry which is preliminary data.</text>
</comment>
<name>A0AAD7WJ45_9TELE</name>
<evidence type="ECO:0000313" key="2">
    <source>
        <dbReference type="EMBL" id="KAJ8398921.1"/>
    </source>
</evidence>
<feature type="region of interest" description="Disordered" evidence="1">
    <location>
        <begin position="1"/>
        <end position="54"/>
    </location>
</feature>
<gene>
    <name evidence="2" type="ORF">AAFF_G00418290</name>
</gene>
<keyword evidence="3" id="KW-1185">Reference proteome</keyword>
<dbReference type="AlphaFoldDB" id="A0AAD7WJ45"/>
<feature type="region of interest" description="Disordered" evidence="1">
    <location>
        <begin position="66"/>
        <end position="96"/>
    </location>
</feature>
<accession>A0AAD7WJ45</accession>
<evidence type="ECO:0000256" key="1">
    <source>
        <dbReference type="SAM" id="MobiDB-lite"/>
    </source>
</evidence>
<feature type="region of interest" description="Disordered" evidence="1">
    <location>
        <begin position="155"/>
        <end position="187"/>
    </location>
</feature>
<sequence length="207" mass="22249">MIPQSSRLRRGLRVNGFRSRGTPRDNVHRKEVGLNRTRPGDTSERVSPRIMGNERAEMRAGALAFSGAQPSAGEPRRGPTQREPQRGSWRRRGSPGSQCLFVERRMKMEGGGELMCVPSTSALAFRVIYWSPSHATRSDLGVSSAAAGGITLDKAAAPEPAPATGRPRGSSCSWKHRDASTLASRSHAGARPTGMSLIAVGSVIRHV</sequence>